<evidence type="ECO:0000313" key="3">
    <source>
        <dbReference type="Proteomes" id="UP000475666"/>
    </source>
</evidence>
<feature type="non-terminal residue" evidence="2">
    <location>
        <position position="133"/>
    </location>
</feature>
<dbReference type="Proteomes" id="UP000475666">
    <property type="component" value="Unassembled WGS sequence"/>
</dbReference>
<proteinExistence type="predicted"/>
<gene>
    <name evidence="2" type="ORF">G3I66_43115</name>
</gene>
<protein>
    <submittedName>
        <fullName evidence="2">Uncharacterized protein</fullName>
    </submittedName>
</protein>
<comment type="caution">
    <text evidence="2">The sequence shown here is derived from an EMBL/GenBank/DDBJ whole genome shotgun (WGS) entry which is preliminary data.</text>
</comment>
<sequence>MPTDRPGPPDPPPLPLLADLLGRAAATGARPTPLELAELLWLAGRMEPPEQDPPHGPATGTRPAEPPPVPEGTREQGHEGDGQQERERDRKPERDRHADPERDRNQDREPGQGPWGDGQRRAVGGEVVAGEDA</sequence>
<feature type="region of interest" description="Disordered" evidence="1">
    <location>
        <begin position="41"/>
        <end position="133"/>
    </location>
</feature>
<name>A0A6G3TTB0_9ACTN</name>
<evidence type="ECO:0000313" key="2">
    <source>
        <dbReference type="EMBL" id="NEC39874.1"/>
    </source>
</evidence>
<accession>A0A6G3TTB0</accession>
<feature type="compositionally biased region" description="Basic and acidic residues" evidence="1">
    <location>
        <begin position="72"/>
        <end position="110"/>
    </location>
</feature>
<reference evidence="2 3" key="1">
    <citation type="submission" date="2020-01" db="EMBL/GenBank/DDBJ databases">
        <title>Insect and environment-associated Actinomycetes.</title>
        <authorList>
            <person name="Currrie C."/>
            <person name="Chevrette M."/>
            <person name="Carlson C."/>
            <person name="Stubbendieck R."/>
            <person name="Wendt-Pienkowski E."/>
        </authorList>
    </citation>
    <scope>NUCLEOTIDE SEQUENCE [LARGE SCALE GENOMIC DNA]</scope>
    <source>
        <strain evidence="2 3">SID7739</strain>
    </source>
</reference>
<organism evidence="2 3">
    <name type="scientific">Streptomyces rubrogriseus</name>
    <dbReference type="NCBI Taxonomy" id="194673"/>
    <lineage>
        <taxon>Bacteria</taxon>
        <taxon>Bacillati</taxon>
        <taxon>Actinomycetota</taxon>
        <taxon>Actinomycetes</taxon>
        <taxon>Kitasatosporales</taxon>
        <taxon>Streptomycetaceae</taxon>
        <taxon>Streptomyces</taxon>
        <taxon>Streptomyces violaceoruber group</taxon>
    </lineage>
</organism>
<dbReference type="AlphaFoldDB" id="A0A6G3TTB0"/>
<evidence type="ECO:0000256" key="1">
    <source>
        <dbReference type="SAM" id="MobiDB-lite"/>
    </source>
</evidence>
<dbReference type="EMBL" id="JAAGMQ010001265">
    <property type="protein sequence ID" value="NEC39874.1"/>
    <property type="molecule type" value="Genomic_DNA"/>
</dbReference>